<feature type="domain" description="DUF362" evidence="1">
    <location>
        <begin position="44"/>
        <end position="242"/>
    </location>
</feature>
<name>A0A941W579_9BACT</name>
<dbReference type="InterPro" id="IPR007160">
    <property type="entry name" value="DUF362"/>
</dbReference>
<organism evidence="2 3">
    <name type="scientific">Candidatus Scalindua arabica</name>
    <dbReference type="NCBI Taxonomy" id="1127984"/>
    <lineage>
        <taxon>Bacteria</taxon>
        <taxon>Pseudomonadati</taxon>
        <taxon>Planctomycetota</taxon>
        <taxon>Candidatus Brocadiia</taxon>
        <taxon>Candidatus Brocadiales</taxon>
        <taxon>Candidatus Scalinduaceae</taxon>
        <taxon>Candidatus Scalindua</taxon>
    </lineage>
</organism>
<proteinExistence type="predicted"/>
<evidence type="ECO:0000259" key="1">
    <source>
        <dbReference type="Pfam" id="PF04015"/>
    </source>
</evidence>
<dbReference type="AlphaFoldDB" id="A0A941W579"/>
<reference evidence="2" key="1">
    <citation type="journal article" date="2021" name="ISME J.">
        <title>Fine-scale metabolic discontinuity in a stratified prokaryote microbiome of a Red Sea deep halocline.</title>
        <authorList>
            <person name="Michoud G."/>
            <person name="Ngugi D.K."/>
            <person name="Barozzi A."/>
            <person name="Merlino G."/>
            <person name="Calleja M.L."/>
            <person name="Delgado-Huertas A."/>
            <person name="Moran X.A.G."/>
            <person name="Daffonchio D."/>
        </authorList>
    </citation>
    <scope>NUCLEOTIDE SEQUENCE</scope>
    <source>
        <strain evidence="2">SuakinDeep_MAG55_1</strain>
    </source>
</reference>
<comment type="caution">
    <text evidence="2">The sequence shown here is derived from an EMBL/GenBank/DDBJ whole genome shotgun (WGS) entry which is preliminary data.</text>
</comment>
<evidence type="ECO:0000313" key="3">
    <source>
        <dbReference type="Proteomes" id="UP000722750"/>
    </source>
</evidence>
<protein>
    <recommendedName>
        <fullName evidence="1">DUF362 domain-containing protein</fullName>
    </recommendedName>
</protein>
<sequence>MTSLTKVSLVKCTNYSKEETRDAVDKTFSFFGGIESIVKKGSKVLLKPNFLRESEVEDCVITHPVVIETVAEIVLEAGAIPIIGDSPGFGSVRKVARRVGLDKVAEKLGIDIIELDKPRKVSINCGGKDFSQTVSGKALDVDAIINLPKLKAHVQALFTAGVKNLYGCVSGKHKAWRHFQAKNSMDWYTDMLIANYQLVKPVFTIVDGVMAMEKTGPSGGLPKAVSLLIGGIDVIAVDRVVAESLSVRPEDVPILRAAKRLGVGEQDLSKIEVAGEDMSSVKVHDFIFPELSPIGFDFIRVIKSLLRHLWLKTVGKAEPQT</sequence>
<gene>
    <name evidence="2" type="ORF">MAG551_02641</name>
</gene>
<dbReference type="EMBL" id="JAANXD010000100">
    <property type="protein sequence ID" value="MBS1259568.1"/>
    <property type="molecule type" value="Genomic_DNA"/>
</dbReference>
<dbReference type="Pfam" id="PF04015">
    <property type="entry name" value="DUF362"/>
    <property type="match status" value="1"/>
</dbReference>
<dbReference type="Proteomes" id="UP000722750">
    <property type="component" value="Unassembled WGS sequence"/>
</dbReference>
<evidence type="ECO:0000313" key="2">
    <source>
        <dbReference type="EMBL" id="MBS1259568.1"/>
    </source>
</evidence>
<accession>A0A941W579</accession>